<proteinExistence type="predicted"/>
<comment type="caution">
    <text evidence="5">The sequence shown here is derived from an EMBL/GenBank/DDBJ whole genome shotgun (WGS) entry which is preliminary data.</text>
</comment>
<sequence length="456" mass="47752">MTDIASSVRGDRARIFQDLSQLVGFASVHNEPGHEQANKDAAAWVAAALSDAAFSVESIPTTDGSIAVLGNRPGDEGAKTVLLYSHYDVVPAGDPAAWESDPFTLTERAHADGTTRWFGRGAADCKGNVAAHLAALRAVEEAGGTKLNLKFLVEGSEERGGAGLSALIEERPELFAADAILIVDAGNSAVGQPTLTTSLRGGGQVRVKVTTAESAVHSGQFGGAAPDAVKALMRTLDSLTDEYGRTVIDGVECRDTWDGQGYPADNFRADAQLLDGVAIAGEGSSEGATETEIASMLWSRPAVSVIGFTSTPVSEAVNAVANVAEAALNLRVPAHMSAADTEAKLIEHLKNHVPWGAHIEITSWDANQGFATDPELPAARVFAEAFSEAYGTETTAQGMGGSIPLTTELQEKYPNAEIILYGVEEPKAVIHSANESVDPTEIEAVAIAEALFLTRF</sequence>
<dbReference type="AlphaFoldDB" id="A0A540R5S7"/>
<feature type="domain" description="Peptidase M20 dimerisation" evidence="4">
    <location>
        <begin position="203"/>
        <end position="355"/>
    </location>
</feature>
<dbReference type="STRING" id="1686286.GCA_900092335_00146"/>
<evidence type="ECO:0000256" key="3">
    <source>
        <dbReference type="ARBA" id="ARBA00022801"/>
    </source>
</evidence>
<dbReference type="EMBL" id="VHIR01000013">
    <property type="protein sequence ID" value="TQE43056.1"/>
    <property type="molecule type" value="Genomic_DNA"/>
</dbReference>
<dbReference type="Gene3D" id="3.40.630.10">
    <property type="entry name" value="Zn peptidases"/>
    <property type="match status" value="1"/>
</dbReference>
<keyword evidence="6" id="KW-1185">Reference proteome</keyword>
<protein>
    <submittedName>
        <fullName evidence="5">Dipeptidase</fullName>
    </submittedName>
</protein>
<dbReference type="InterPro" id="IPR011650">
    <property type="entry name" value="Peptidase_M20_dimer"/>
</dbReference>
<dbReference type="SUPFAM" id="SSF53187">
    <property type="entry name" value="Zn-dependent exopeptidases"/>
    <property type="match status" value="1"/>
</dbReference>
<evidence type="ECO:0000256" key="1">
    <source>
        <dbReference type="ARBA" id="ARBA00022670"/>
    </source>
</evidence>
<dbReference type="InterPro" id="IPR001261">
    <property type="entry name" value="ArgE/DapE_CS"/>
</dbReference>
<evidence type="ECO:0000259" key="4">
    <source>
        <dbReference type="Pfam" id="PF07687"/>
    </source>
</evidence>
<dbReference type="Pfam" id="PF07687">
    <property type="entry name" value="M20_dimer"/>
    <property type="match status" value="1"/>
</dbReference>
<keyword evidence="1" id="KW-0645">Protease</keyword>
<dbReference type="Gene3D" id="3.30.70.360">
    <property type="match status" value="1"/>
</dbReference>
<gene>
    <name evidence="5" type="ORF">EJK80_09290</name>
</gene>
<dbReference type="PANTHER" id="PTHR43270:SF12">
    <property type="entry name" value="SUCCINYL-DIAMINOPIMELATE DESUCCINYLASE"/>
    <property type="match status" value="1"/>
</dbReference>
<reference evidence="5 6" key="1">
    <citation type="submission" date="2019-06" db="EMBL/GenBank/DDBJ databases">
        <title>Draft genome of C. phoceense Strain 272.</title>
        <authorList>
            <person name="Pacheco L.G.C."/>
            <person name="Barberis C.M."/>
            <person name="Almuzara M.N."/>
            <person name="Traglia G.M."/>
            <person name="Santos C.S."/>
            <person name="Rocha D.J.P.G."/>
            <person name="Aguiar E.R.G.R."/>
            <person name="Vay C.A."/>
        </authorList>
    </citation>
    <scope>NUCLEOTIDE SEQUENCE [LARGE SCALE GENOMIC DNA]</scope>
    <source>
        <strain evidence="5 6">272</strain>
    </source>
</reference>
<dbReference type="GO" id="GO:0006508">
    <property type="term" value="P:proteolysis"/>
    <property type="evidence" value="ECO:0007669"/>
    <property type="project" value="UniProtKB-KW"/>
</dbReference>
<keyword evidence="3" id="KW-0378">Hydrolase</keyword>
<evidence type="ECO:0000256" key="2">
    <source>
        <dbReference type="ARBA" id="ARBA00022723"/>
    </source>
</evidence>
<evidence type="ECO:0000313" key="5">
    <source>
        <dbReference type="EMBL" id="TQE43056.1"/>
    </source>
</evidence>
<accession>A0A540R5S7</accession>
<dbReference type="PANTHER" id="PTHR43270">
    <property type="entry name" value="BETA-ALA-HIS DIPEPTIDASE"/>
    <property type="match status" value="1"/>
</dbReference>
<dbReference type="InterPro" id="IPR002933">
    <property type="entry name" value="Peptidase_M20"/>
</dbReference>
<dbReference type="GO" id="GO:0046872">
    <property type="term" value="F:metal ion binding"/>
    <property type="evidence" value="ECO:0007669"/>
    <property type="project" value="UniProtKB-KW"/>
</dbReference>
<organism evidence="5 6">
    <name type="scientific">Corynebacterium phoceense</name>
    <dbReference type="NCBI Taxonomy" id="1686286"/>
    <lineage>
        <taxon>Bacteria</taxon>
        <taxon>Bacillati</taxon>
        <taxon>Actinomycetota</taxon>
        <taxon>Actinomycetes</taxon>
        <taxon>Mycobacteriales</taxon>
        <taxon>Corynebacteriaceae</taxon>
        <taxon>Corynebacterium</taxon>
    </lineage>
</organism>
<dbReference type="NCBIfam" id="NF005914">
    <property type="entry name" value="PRK07907.1"/>
    <property type="match status" value="1"/>
</dbReference>
<dbReference type="GO" id="GO:0008233">
    <property type="term" value="F:peptidase activity"/>
    <property type="evidence" value="ECO:0007669"/>
    <property type="project" value="UniProtKB-KW"/>
</dbReference>
<dbReference type="PROSITE" id="PS00758">
    <property type="entry name" value="ARGE_DAPE_CPG2_1"/>
    <property type="match status" value="1"/>
</dbReference>
<dbReference type="InterPro" id="IPR051458">
    <property type="entry name" value="Cyt/Met_Dipeptidase"/>
</dbReference>
<dbReference type="RefSeq" id="WP_066492901.1">
    <property type="nucleotide sequence ID" value="NZ_JANIKK010000002.1"/>
</dbReference>
<dbReference type="Proteomes" id="UP000318080">
    <property type="component" value="Unassembled WGS sequence"/>
</dbReference>
<keyword evidence="2" id="KW-0479">Metal-binding</keyword>
<dbReference type="Pfam" id="PF01546">
    <property type="entry name" value="Peptidase_M20"/>
    <property type="match status" value="1"/>
</dbReference>
<evidence type="ECO:0000313" key="6">
    <source>
        <dbReference type="Proteomes" id="UP000318080"/>
    </source>
</evidence>
<name>A0A540R5S7_9CORY</name>